<keyword evidence="2" id="KW-1133">Transmembrane helix</keyword>
<feature type="region of interest" description="Disordered" evidence="1">
    <location>
        <begin position="1"/>
        <end position="37"/>
    </location>
</feature>
<gene>
    <name evidence="3" type="ORF">GCM10007855_15000</name>
</gene>
<feature type="transmembrane region" description="Helical" evidence="2">
    <location>
        <begin position="39"/>
        <end position="62"/>
    </location>
</feature>
<accession>A0ABQ6AIK3</accession>
<organism evidence="3 4">
    <name type="scientific">Aliivibrio sifiae</name>
    <dbReference type="NCBI Taxonomy" id="566293"/>
    <lineage>
        <taxon>Bacteria</taxon>
        <taxon>Pseudomonadati</taxon>
        <taxon>Pseudomonadota</taxon>
        <taxon>Gammaproteobacteria</taxon>
        <taxon>Vibrionales</taxon>
        <taxon>Vibrionaceae</taxon>
        <taxon>Aliivibrio</taxon>
    </lineage>
</organism>
<dbReference type="Proteomes" id="UP001156660">
    <property type="component" value="Unassembled WGS sequence"/>
</dbReference>
<comment type="caution">
    <text evidence="3">The sequence shown here is derived from an EMBL/GenBank/DDBJ whole genome shotgun (WGS) entry which is preliminary data.</text>
</comment>
<evidence type="ECO:0000313" key="4">
    <source>
        <dbReference type="Proteomes" id="UP001156660"/>
    </source>
</evidence>
<evidence type="ECO:0000256" key="1">
    <source>
        <dbReference type="SAM" id="MobiDB-lite"/>
    </source>
</evidence>
<dbReference type="EMBL" id="BSOU01000003">
    <property type="protein sequence ID" value="GLR74626.1"/>
    <property type="molecule type" value="Genomic_DNA"/>
</dbReference>
<evidence type="ECO:0000256" key="2">
    <source>
        <dbReference type="SAM" id="Phobius"/>
    </source>
</evidence>
<feature type="compositionally biased region" description="Basic and acidic residues" evidence="1">
    <location>
        <begin position="21"/>
        <end position="36"/>
    </location>
</feature>
<proteinExistence type="predicted"/>
<keyword evidence="2" id="KW-0812">Transmembrane</keyword>
<name>A0ABQ6AIK3_9GAMM</name>
<protein>
    <submittedName>
        <fullName evidence="3">Uncharacterized protein</fullName>
    </submittedName>
</protein>
<sequence>MEESLERAVKSAAEGASPYLKNDKGETLRQKDRGESDPINLGSILLPIFWFWYTTLSSPYYMLY</sequence>
<keyword evidence="4" id="KW-1185">Reference proteome</keyword>
<reference evidence="4" key="1">
    <citation type="journal article" date="2019" name="Int. J. Syst. Evol. Microbiol.">
        <title>The Global Catalogue of Microorganisms (GCM) 10K type strain sequencing project: providing services to taxonomists for standard genome sequencing and annotation.</title>
        <authorList>
            <consortium name="The Broad Institute Genomics Platform"/>
            <consortium name="The Broad Institute Genome Sequencing Center for Infectious Disease"/>
            <person name="Wu L."/>
            <person name="Ma J."/>
        </authorList>
    </citation>
    <scope>NUCLEOTIDE SEQUENCE [LARGE SCALE GENOMIC DNA]</scope>
    <source>
        <strain evidence="4">NBRC 105001</strain>
    </source>
</reference>
<evidence type="ECO:0000313" key="3">
    <source>
        <dbReference type="EMBL" id="GLR74626.1"/>
    </source>
</evidence>
<keyword evidence="2" id="KW-0472">Membrane</keyword>